<reference evidence="1" key="1">
    <citation type="submission" date="2018-11" db="EMBL/GenBank/DDBJ databases">
        <authorList>
            <consortium name="Genoscope - CEA"/>
            <person name="William W."/>
        </authorList>
    </citation>
    <scope>NUCLEOTIDE SEQUENCE</scope>
</reference>
<name>A0A3P6A9F0_BRACM</name>
<gene>
    <name evidence="1" type="ORF">BRAA02T07084Z</name>
</gene>
<dbReference type="AlphaFoldDB" id="A0A3P6A9F0"/>
<protein>
    <submittedName>
        <fullName evidence="1">Uncharacterized protein</fullName>
    </submittedName>
</protein>
<sequence>MLTRRLMWMDKPMKFFLTIYMPLLSNTHLLEELFWDLLIMSRSRKFFDPYVKKNDEEQM</sequence>
<dbReference type="EMBL" id="LR031573">
    <property type="protein sequence ID" value="VDC88962.1"/>
    <property type="molecule type" value="Genomic_DNA"/>
</dbReference>
<accession>A0A3P6A9F0</accession>
<evidence type="ECO:0000313" key="1">
    <source>
        <dbReference type="EMBL" id="VDC88962.1"/>
    </source>
</evidence>
<organism evidence="1">
    <name type="scientific">Brassica campestris</name>
    <name type="common">Field mustard</name>
    <dbReference type="NCBI Taxonomy" id="3711"/>
    <lineage>
        <taxon>Eukaryota</taxon>
        <taxon>Viridiplantae</taxon>
        <taxon>Streptophyta</taxon>
        <taxon>Embryophyta</taxon>
        <taxon>Tracheophyta</taxon>
        <taxon>Spermatophyta</taxon>
        <taxon>Magnoliopsida</taxon>
        <taxon>eudicotyledons</taxon>
        <taxon>Gunneridae</taxon>
        <taxon>Pentapetalae</taxon>
        <taxon>rosids</taxon>
        <taxon>malvids</taxon>
        <taxon>Brassicales</taxon>
        <taxon>Brassicaceae</taxon>
        <taxon>Brassiceae</taxon>
        <taxon>Brassica</taxon>
    </lineage>
</organism>
<proteinExistence type="predicted"/>